<evidence type="ECO:0000256" key="3">
    <source>
        <dbReference type="ARBA" id="ARBA00022840"/>
    </source>
</evidence>
<dbReference type="InterPro" id="IPR003439">
    <property type="entry name" value="ABC_transporter-like_ATP-bd"/>
</dbReference>
<keyword evidence="3 5" id="KW-0067">ATP-binding</keyword>
<dbReference type="SUPFAM" id="SSF52540">
    <property type="entry name" value="P-loop containing nucleoside triphosphate hydrolases"/>
    <property type="match status" value="1"/>
</dbReference>
<dbReference type="GO" id="GO:0005524">
    <property type="term" value="F:ATP binding"/>
    <property type="evidence" value="ECO:0007669"/>
    <property type="project" value="UniProtKB-KW"/>
</dbReference>
<dbReference type="PANTHER" id="PTHR42939:SF1">
    <property type="entry name" value="ABC TRANSPORTER ATP-BINDING PROTEIN ALBC-RELATED"/>
    <property type="match status" value="1"/>
</dbReference>
<sequence length="279" mass="27841">MVRLAGVRKRYRGRGEVLAGIDLQIVPGVPVGLVGGNGAGKSTLLRIAAGCASPSAGRVDGRPAVVGYLPQSMPPPARMTVLAYLRHHAAMHGTGAGPAAATAVLDDLDFTGDRAGPLAALSTGNLQKVGLAQALGCAGAGGSQDPPLLVLDEPWTALDAGAAVALERRLAGWVAAGRPLLVADHTGRAGQLPGARTHRLADGVLVEQPAAPRGPEAWATVVLRCPGPAARTLAALPPVACSWDEDGLLGLRVAAAHGDALLAAALAMGCSVVSVGKAG</sequence>
<evidence type="ECO:0000256" key="1">
    <source>
        <dbReference type="ARBA" id="ARBA00022448"/>
    </source>
</evidence>
<name>A0ABT1A806_9PSEU</name>
<gene>
    <name evidence="5" type="ORF">KDL28_29210</name>
</gene>
<accession>A0ABT1A806</accession>
<dbReference type="Gene3D" id="3.40.50.300">
    <property type="entry name" value="P-loop containing nucleotide triphosphate hydrolases"/>
    <property type="match status" value="1"/>
</dbReference>
<dbReference type="InterPro" id="IPR027417">
    <property type="entry name" value="P-loop_NTPase"/>
</dbReference>
<feature type="domain" description="ABC transporter" evidence="4">
    <location>
        <begin position="2"/>
        <end position="234"/>
    </location>
</feature>
<dbReference type="InterPro" id="IPR003593">
    <property type="entry name" value="AAA+_ATPase"/>
</dbReference>
<dbReference type="Pfam" id="PF00005">
    <property type="entry name" value="ABC_tran"/>
    <property type="match status" value="1"/>
</dbReference>
<protein>
    <submittedName>
        <fullName evidence="5">ATP-binding cassette domain-containing protein</fullName>
    </submittedName>
</protein>
<evidence type="ECO:0000259" key="4">
    <source>
        <dbReference type="PROSITE" id="PS50893"/>
    </source>
</evidence>
<reference evidence="5" key="1">
    <citation type="submission" date="2021-04" db="EMBL/GenBank/DDBJ databases">
        <title>Pseudonocardia sp. nov., isolated from sandy soil of mangrove forest.</title>
        <authorList>
            <person name="Zan Z."/>
            <person name="Huang R."/>
            <person name="Liu W."/>
        </authorList>
    </citation>
    <scope>NUCLEOTIDE SEQUENCE</scope>
    <source>
        <strain evidence="5">S2-4</strain>
    </source>
</reference>
<keyword evidence="2" id="KW-0547">Nucleotide-binding</keyword>
<dbReference type="Proteomes" id="UP001165283">
    <property type="component" value="Unassembled WGS sequence"/>
</dbReference>
<dbReference type="PROSITE" id="PS50893">
    <property type="entry name" value="ABC_TRANSPORTER_2"/>
    <property type="match status" value="1"/>
</dbReference>
<dbReference type="SMART" id="SM00382">
    <property type="entry name" value="AAA"/>
    <property type="match status" value="1"/>
</dbReference>
<organism evidence="5 6">
    <name type="scientific">Pseudonocardia humida</name>
    <dbReference type="NCBI Taxonomy" id="2800819"/>
    <lineage>
        <taxon>Bacteria</taxon>
        <taxon>Bacillati</taxon>
        <taxon>Actinomycetota</taxon>
        <taxon>Actinomycetes</taxon>
        <taxon>Pseudonocardiales</taxon>
        <taxon>Pseudonocardiaceae</taxon>
        <taxon>Pseudonocardia</taxon>
    </lineage>
</organism>
<evidence type="ECO:0000313" key="6">
    <source>
        <dbReference type="Proteomes" id="UP001165283"/>
    </source>
</evidence>
<dbReference type="RefSeq" id="WP_252443838.1">
    <property type="nucleotide sequence ID" value="NZ_JAGSOV010000062.1"/>
</dbReference>
<keyword evidence="1" id="KW-0813">Transport</keyword>
<dbReference type="EMBL" id="JAGSOV010000062">
    <property type="protein sequence ID" value="MCO1659157.1"/>
    <property type="molecule type" value="Genomic_DNA"/>
</dbReference>
<evidence type="ECO:0000313" key="5">
    <source>
        <dbReference type="EMBL" id="MCO1659157.1"/>
    </source>
</evidence>
<keyword evidence="6" id="KW-1185">Reference proteome</keyword>
<evidence type="ECO:0000256" key="2">
    <source>
        <dbReference type="ARBA" id="ARBA00022741"/>
    </source>
</evidence>
<dbReference type="PANTHER" id="PTHR42939">
    <property type="entry name" value="ABC TRANSPORTER ATP-BINDING PROTEIN ALBC-RELATED"/>
    <property type="match status" value="1"/>
</dbReference>
<comment type="caution">
    <text evidence="5">The sequence shown here is derived from an EMBL/GenBank/DDBJ whole genome shotgun (WGS) entry which is preliminary data.</text>
</comment>
<proteinExistence type="predicted"/>
<dbReference type="InterPro" id="IPR051782">
    <property type="entry name" value="ABC_Transporter_VariousFunc"/>
</dbReference>